<gene>
    <name evidence="6" type="ORF">ACTOB_005634</name>
</gene>
<dbReference type="InterPro" id="IPR051024">
    <property type="entry name" value="GlcNAc_Chitin_IntDeg"/>
</dbReference>
<dbReference type="SUPFAM" id="SSF81296">
    <property type="entry name" value="E set domains"/>
    <property type="match status" value="1"/>
</dbReference>
<dbReference type="EMBL" id="CP126980">
    <property type="protein sequence ID" value="WIM93649.1"/>
    <property type="molecule type" value="Genomic_DNA"/>
</dbReference>
<feature type="signal peptide" evidence="4">
    <location>
        <begin position="1"/>
        <end position="22"/>
    </location>
</feature>
<feature type="compositionally biased region" description="Polar residues" evidence="2">
    <location>
        <begin position="232"/>
        <end position="244"/>
    </location>
</feature>
<keyword evidence="3" id="KW-0812">Transmembrane</keyword>
<dbReference type="CDD" id="cd21177">
    <property type="entry name" value="LPMO_AA10"/>
    <property type="match status" value="1"/>
</dbReference>
<protein>
    <submittedName>
        <fullName evidence="6">Lytic polysaccharide monooxygenase</fullName>
    </submittedName>
</protein>
<evidence type="ECO:0000313" key="7">
    <source>
        <dbReference type="Proteomes" id="UP001240150"/>
    </source>
</evidence>
<dbReference type="InterPro" id="IPR014756">
    <property type="entry name" value="Ig_E-set"/>
</dbReference>
<dbReference type="PANTHER" id="PTHR34823">
    <property type="entry name" value="GLCNAC-BINDING PROTEIN A"/>
    <property type="match status" value="1"/>
</dbReference>
<accession>A0ABY8W734</accession>
<dbReference type="Proteomes" id="UP001240150">
    <property type="component" value="Chromosome"/>
</dbReference>
<evidence type="ECO:0000313" key="6">
    <source>
        <dbReference type="EMBL" id="WIM93649.1"/>
    </source>
</evidence>
<keyword evidence="3" id="KW-0472">Membrane</keyword>
<keyword evidence="6" id="KW-0503">Monooxygenase</keyword>
<organism evidence="6 7">
    <name type="scientific">Actinoplanes oblitus</name>
    <dbReference type="NCBI Taxonomy" id="3040509"/>
    <lineage>
        <taxon>Bacteria</taxon>
        <taxon>Bacillati</taxon>
        <taxon>Actinomycetota</taxon>
        <taxon>Actinomycetes</taxon>
        <taxon>Micromonosporales</taxon>
        <taxon>Micromonosporaceae</taxon>
        <taxon>Actinoplanes</taxon>
    </lineage>
</organism>
<dbReference type="Pfam" id="PF03067">
    <property type="entry name" value="LPMO_10"/>
    <property type="match status" value="1"/>
</dbReference>
<dbReference type="GO" id="GO:0004497">
    <property type="term" value="F:monooxygenase activity"/>
    <property type="evidence" value="ECO:0007669"/>
    <property type="project" value="UniProtKB-KW"/>
</dbReference>
<feature type="chain" id="PRO_5045741042" evidence="4">
    <location>
        <begin position="23"/>
        <end position="288"/>
    </location>
</feature>
<dbReference type="InterPro" id="IPR004302">
    <property type="entry name" value="Cellulose/chitin-bd_N"/>
</dbReference>
<dbReference type="RefSeq" id="WP_284914856.1">
    <property type="nucleotide sequence ID" value="NZ_CP126980.1"/>
</dbReference>
<sequence>MRLFIVLAAVGAAVVPAGPVFAHGAPTTPISRSAACAGNGTSTTAAACKAAKAATGGFLGAFDNVRIAGVNGNDRKVVPDGKLCSAGLADYRGLDLPRDDFPATTVKPGQRLGIAYKGTIPHQGQFRIFLTEPGYDSSKRLTWDDLGSKPIGTFTDPPLTGGAYRMSVKLPERTGRQMLYVVWETSSTPDTYYSCSDLVFPAAAKPVVKKTTAAPKKTTRPVATKSAAPVTEASSPTPEQTTQEPVLAATTGPADDPADVGHWLIAGALGAGAIAGVIALLGRRRRRS</sequence>
<keyword evidence="1 4" id="KW-0732">Signal</keyword>
<evidence type="ECO:0000256" key="2">
    <source>
        <dbReference type="SAM" id="MobiDB-lite"/>
    </source>
</evidence>
<evidence type="ECO:0000256" key="1">
    <source>
        <dbReference type="ARBA" id="ARBA00022729"/>
    </source>
</evidence>
<feature type="transmembrane region" description="Helical" evidence="3">
    <location>
        <begin position="260"/>
        <end position="282"/>
    </location>
</feature>
<keyword evidence="7" id="KW-1185">Reference proteome</keyword>
<reference evidence="6 7" key="1">
    <citation type="submission" date="2023-06" db="EMBL/GenBank/DDBJ databases">
        <authorList>
            <person name="Yushchuk O."/>
            <person name="Binda E."/>
            <person name="Ruckert-Reed C."/>
            <person name="Fedorenko V."/>
            <person name="Kalinowski J."/>
            <person name="Marinelli F."/>
        </authorList>
    </citation>
    <scope>NUCLEOTIDE SEQUENCE [LARGE SCALE GENOMIC DNA]</scope>
    <source>
        <strain evidence="6 7">NRRL 3884</strain>
    </source>
</reference>
<evidence type="ECO:0000259" key="5">
    <source>
        <dbReference type="Pfam" id="PF03067"/>
    </source>
</evidence>
<feature type="compositionally biased region" description="Low complexity" evidence="2">
    <location>
        <begin position="209"/>
        <end position="225"/>
    </location>
</feature>
<keyword evidence="6" id="KW-0560">Oxidoreductase</keyword>
<name>A0ABY8W734_9ACTN</name>
<feature type="region of interest" description="Disordered" evidence="2">
    <location>
        <begin position="209"/>
        <end position="253"/>
    </location>
</feature>
<dbReference type="Gene3D" id="2.70.50.50">
    <property type="entry name" value="chitin-binding protein cbp21"/>
    <property type="match status" value="1"/>
</dbReference>
<dbReference type="PANTHER" id="PTHR34823:SF1">
    <property type="entry name" value="CHITIN-BINDING TYPE-4 DOMAIN-CONTAINING PROTEIN"/>
    <property type="match status" value="1"/>
</dbReference>
<feature type="domain" description="Chitin-binding type-4" evidence="5">
    <location>
        <begin position="23"/>
        <end position="198"/>
    </location>
</feature>
<evidence type="ECO:0000256" key="3">
    <source>
        <dbReference type="SAM" id="Phobius"/>
    </source>
</evidence>
<proteinExistence type="predicted"/>
<evidence type="ECO:0000256" key="4">
    <source>
        <dbReference type="SAM" id="SignalP"/>
    </source>
</evidence>
<keyword evidence="3" id="KW-1133">Transmembrane helix</keyword>